<dbReference type="PANTHER" id="PTHR36452:SF1">
    <property type="entry name" value="DUF2461 DOMAIN-CONTAINING PROTEIN"/>
    <property type="match status" value="1"/>
</dbReference>
<dbReference type="EMBL" id="JAZDQT010000002">
    <property type="protein sequence ID" value="MEE1946034.1"/>
    <property type="molecule type" value="Genomic_DNA"/>
</dbReference>
<gene>
    <name evidence="1" type="ORF">VRU48_13010</name>
</gene>
<evidence type="ECO:0000313" key="1">
    <source>
        <dbReference type="EMBL" id="MEE1946034.1"/>
    </source>
</evidence>
<evidence type="ECO:0000313" key="2">
    <source>
        <dbReference type="Proteomes" id="UP001336835"/>
    </source>
</evidence>
<sequence length="220" mass="25641">MLHKKTFDFIKDLAQNNNREWFAANKHRYEEVKTDLFPFIATLIKELAAIDPEFSGATEPKKALLRIYRDIRFSPNKDPYKKHYGIAFDIKGYNETTQSYYLHIEPGNCFFGAGFWQPEAHILKMVREEIDYNGSEFLEVINHPDFKAMFRLSEEGKLKKAPKGYEPNHPQIEWLKFKSFAAMCPIADSEFLKPTIVDKLITAFATIQPFMLFLRKATAT</sequence>
<accession>A0ABU7I976</accession>
<comment type="caution">
    <text evidence="1">The sequence shown here is derived from an EMBL/GenBank/DDBJ whole genome shotgun (WGS) entry which is preliminary data.</text>
</comment>
<dbReference type="Pfam" id="PF09365">
    <property type="entry name" value="DUF2461"/>
    <property type="match status" value="1"/>
</dbReference>
<reference evidence="1 2" key="1">
    <citation type="submission" date="2024-01" db="EMBL/GenBank/DDBJ databases">
        <title>Pedobacter sp. nov., isolated from fresh soil.</title>
        <authorList>
            <person name="Le N.T.T."/>
        </authorList>
    </citation>
    <scope>NUCLEOTIDE SEQUENCE [LARGE SCALE GENOMIC DNA]</scope>
    <source>
        <strain evidence="1 2">KR3-3</strain>
    </source>
</reference>
<name>A0ABU7I976_9SPHI</name>
<keyword evidence="2" id="KW-1185">Reference proteome</keyword>
<dbReference type="PANTHER" id="PTHR36452">
    <property type="entry name" value="CHROMOSOME 12, WHOLE GENOME SHOTGUN SEQUENCE"/>
    <property type="match status" value="1"/>
</dbReference>
<proteinExistence type="predicted"/>
<protein>
    <submittedName>
        <fullName evidence="1">DUF2461 domain-containing protein</fullName>
    </submittedName>
</protein>
<dbReference type="PIRSF" id="PIRSF028451">
    <property type="entry name" value="UCP028451"/>
    <property type="match status" value="1"/>
</dbReference>
<dbReference type="Proteomes" id="UP001336835">
    <property type="component" value="Unassembled WGS sequence"/>
</dbReference>
<dbReference type="InterPro" id="IPR012808">
    <property type="entry name" value="CHP02453"/>
</dbReference>
<dbReference type="RefSeq" id="WP_330108350.1">
    <property type="nucleotide sequence ID" value="NZ_JAZDQT010000002.1"/>
</dbReference>
<organism evidence="1 2">
    <name type="scientific">Pedobacter albus</name>
    <dbReference type="NCBI Taxonomy" id="3113905"/>
    <lineage>
        <taxon>Bacteria</taxon>
        <taxon>Pseudomonadati</taxon>
        <taxon>Bacteroidota</taxon>
        <taxon>Sphingobacteriia</taxon>
        <taxon>Sphingobacteriales</taxon>
        <taxon>Sphingobacteriaceae</taxon>
        <taxon>Pedobacter</taxon>
    </lineage>
</organism>
<dbReference type="InterPro" id="IPR015996">
    <property type="entry name" value="UCP028451"/>
</dbReference>
<dbReference type="NCBIfam" id="TIGR02453">
    <property type="entry name" value="TIGR02453 family protein"/>
    <property type="match status" value="1"/>
</dbReference>